<feature type="binding site" evidence="10">
    <location>
        <position position="281"/>
    </location>
    <ligand>
        <name>Mn(2+)</name>
        <dbReference type="ChEBI" id="CHEBI:29035"/>
    </ligand>
</feature>
<dbReference type="Pfam" id="PF03552">
    <property type="entry name" value="Cellulose_synt"/>
    <property type="match status" value="2"/>
</dbReference>
<feature type="binding site" evidence="9">
    <location>
        <position position="121"/>
    </location>
    <ligand>
        <name>UDP-alpha-D-glucose</name>
        <dbReference type="ChEBI" id="CHEBI:58885"/>
    </ligand>
</feature>
<feature type="transmembrane region" description="Helical" evidence="11">
    <location>
        <begin position="550"/>
        <end position="570"/>
    </location>
</feature>
<dbReference type="GO" id="GO:0016020">
    <property type="term" value="C:membrane"/>
    <property type="evidence" value="ECO:0007669"/>
    <property type="project" value="InterPro"/>
</dbReference>
<evidence type="ECO:0000256" key="4">
    <source>
        <dbReference type="ARBA" id="ARBA00022692"/>
    </source>
</evidence>
<dbReference type="AlphaFoldDB" id="A0A443NTV6"/>
<feature type="transmembrane region" description="Helical" evidence="11">
    <location>
        <begin position="590"/>
        <end position="619"/>
    </location>
</feature>
<keyword evidence="5 11" id="KW-1133">Transmembrane helix</keyword>
<feature type="transmembrane region" description="Helical" evidence="11">
    <location>
        <begin position="712"/>
        <end position="733"/>
    </location>
</feature>
<dbReference type="OrthoDB" id="72851at2759"/>
<dbReference type="Proteomes" id="UP000283530">
    <property type="component" value="Unassembled WGS sequence"/>
</dbReference>
<feature type="transmembrane region" description="Helical" evidence="11">
    <location>
        <begin position="59"/>
        <end position="79"/>
    </location>
</feature>
<evidence type="ECO:0000256" key="10">
    <source>
        <dbReference type="PIRSR" id="PIRSR605150-3"/>
    </source>
</evidence>
<dbReference type="GO" id="GO:0012505">
    <property type="term" value="C:endomembrane system"/>
    <property type="evidence" value="ECO:0007669"/>
    <property type="project" value="UniProtKB-SubCell"/>
</dbReference>
<reference evidence="12 13" key="1">
    <citation type="journal article" date="2019" name="Nat. Plants">
        <title>Stout camphor tree genome fills gaps in understanding of flowering plant genome evolution.</title>
        <authorList>
            <person name="Chaw S.M."/>
            <person name="Liu Y.C."/>
            <person name="Wu Y.W."/>
            <person name="Wang H.Y."/>
            <person name="Lin C.I."/>
            <person name="Wu C.S."/>
            <person name="Ke H.M."/>
            <person name="Chang L.Y."/>
            <person name="Hsu C.Y."/>
            <person name="Yang H.T."/>
            <person name="Sudianto E."/>
            <person name="Hsu M.H."/>
            <person name="Wu K.P."/>
            <person name="Wang L.N."/>
            <person name="Leebens-Mack J.H."/>
            <person name="Tsai I.J."/>
        </authorList>
    </citation>
    <scope>NUCLEOTIDE SEQUENCE [LARGE SCALE GENOMIC DNA]</scope>
    <source>
        <strain evidence="13">cv. Chaw 1501</strain>
        <tissue evidence="12">Young leaves</tissue>
    </source>
</reference>
<keyword evidence="2" id="KW-0328">Glycosyltransferase</keyword>
<proteinExistence type="predicted"/>
<organism evidence="12 13">
    <name type="scientific">Cinnamomum micranthum f. kanehirae</name>
    <dbReference type="NCBI Taxonomy" id="337451"/>
    <lineage>
        <taxon>Eukaryota</taxon>
        <taxon>Viridiplantae</taxon>
        <taxon>Streptophyta</taxon>
        <taxon>Embryophyta</taxon>
        <taxon>Tracheophyta</taxon>
        <taxon>Spermatophyta</taxon>
        <taxon>Magnoliopsida</taxon>
        <taxon>Magnoliidae</taxon>
        <taxon>Laurales</taxon>
        <taxon>Lauraceae</taxon>
        <taxon>Cinnamomum</taxon>
    </lineage>
</organism>
<feature type="transmembrane region" description="Helical" evidence="11">
    <location>
        <begin position="745"/>
        <end position="763"/>
    </location>
</feature>
<name>A0A443NTV6_9MAGN</name>
<dbReference type="EMBL" id="QPKB01000004">
    <property type="protein sequence ID" value="RWR81959.1"/>
    <property type="molecule type" value="Genomic_DNA"/>
</dbReference>
<evidence type="ECO:0000313" key="13">
    <source>
        <dbReference type="Proteomes" id="UP000283530"/>
    </source>
</evidence>
<evidence type="ECO:0000256" key="11">
    <source>
        <dbReference type="SAM" id="Phobius"/>
    </source>
</evidence>
<evidence type="ECO:0000256" key="6">
    <source>
        <dbReference type="ARBA" id="ARBA00023136"/>
    </source>
</evidence>
<feature type="active site" evidence="8">
    <location>
        <position position="150"/>
    </location>
</feature>
<gene>
    <name evidence="12" type="ORF">CKAN_01066500</name>
</gene>
<feature type="transmembrane region" description="Helical" evidence="11">
    <location>
        <begin position="21"/>
        <end position="39"/>
    </location>
</feature>
<keyword evidence="3" id="KW-0808">Transferase</keyword>
<sequence length="766" mass="86690">MEQKKKTTLPLHTFRVETTRAMINRAHIIIHSLLVLALLSYRASSTLVFFFSSDSFTLALAYLFVFVAELSLSFLWLLGSAFRWRPVSRTAFPDRISDDEDHLHLLPGIDVFICTADPAKEPAVDVMNTVLSAMSMDYPAEKLSVYLSDDAGAPTTLYALRKAFCFAKVWVPFCRRYGVRSICPKAYFCGEGSRPLESGVFFEEREKVKFMYKDFKEQVERAPEMGLHGDRNSNETACNDHAPVIEVMCDEGLDMIDDHSKMPKLIYVSREKRPFHPHNFKAGALNVLLRVSSLISNAPYILVLDCDMYCNDPTSAKAAMCFYIDPLISPSLAFVQFPQVFHNISTNDIYNCQIRETFKIYWNGCDGLSGPILSGTCFYMKREALYGTTPGYSIREGLRSSPDLLQIRQCFGTSTKLIKMLLQVQDYKCIVENEVSSAGLLQEAFFVASCTYEKDTKWGEQASPKQTIGFLYASVLEDYITGFHMHCKGWKSIYYDPLRPQFLGSSPINLNDILVQWKRWSSGLLEVAFSRFCPLTYGIISRNPILHTICYGYVAFLPLYSIFALCYATVPPLCLLNGISLYPKVSDTWFPVFPAIFISSLCQHLFEVLCTGGSIRMWWNELRIWMVKSASSYIFGCLDFSVRLIGVRRVDFGLTNKVIDEDQVDRYAKGIFDFQGMSLILIPVVTCSILNMASLIGGVWRVIGKGNYDEMLIQNFLTLFIVISSYPIFEAILMRKDAGRIPASLTLLSIICTLVLLSLGYIVSTM</sequence>
<keyword evidence="4 11" id="KW-0812">Transmembrane</keyword>
<evidence type="ECO:0000256" key="8">
    <source>
        <dbReference type="PIRSR" id="PIRSR605150-1"/>
    </source>
</evidence>
<comment type="subcellular location">
    <subcellularLocation>
        <location evidence="1">Endomembrane system</location>
        <topology evidence="1">Multi-pass membrane protein</topology>
    </subcellularLocation>
</comment>
<evidence type="ECO:0000256" key="2">
    <source>
        <dbReference type="ARBA" id="ARBA00022676"/>
    </source>
</evidence>
<dbReference type="GO" id="GO:0016760">
    <property type="term" value="F:cellulose synthase (UDP-forming) activity"/>
    <property type="evidence" value="ECO:0007669"/>
    <property type="project" value="InterPro"/>
</dbReference>
<dbReference type="PANTHER" id="PTHR13301">
    <property type="entry name" value="X-BOX TRANSCRIPTION FACTOR-RELATED"/>
    <property type="match status" value="1"/>
</dbReference>
<dbReference type="GO" id="GO:0071555">
    <property type="term" value="P:cell wall organization"/>
    <property type="evidence" value="ECO:0007669"/>
    <property type="project" value="UniProtKB-KW"/>
</dbReference>
<feature type="active site" evidence="8">
    <location>
        <position position="478"/>
    </location>
</feature>
<feature type="binding site" evidence="9">
    <location>
        <position position="150"/>
    </location>
    <ligand>
        <name>UDP-alpha-D-glucose</name>
        <dbReference type="ChEBI" id="CHEBI:58885"/>
    </ligand>
</feature>
<protein>
    <submittedName>
        <fullName evidence="12">Cellulose synthase-like protein G1</fullName>
    </submittedName>
</protein>
<feature type="binding site" evidence="10">
    <location>
        <position position="305"/>
    </location>
    <ligand>
        <name>Mn(2+)</name>
        <dbReference type="ChEBI" id="CHEBI:29035"/>
    </ligand>
</feature>
<dbReference type="GO" id="GO:0030244">
    <property type="term" value="P:cellulose biosynthetic process"/>
    <property type="evidence" value="ECO:0007669"/>
    <property type="project" value="InterPro"/>
</dbReference>
<dbReference type="SUPFAM" id="SSF53448">
    <property type="entry name" value="Nucleotide-diphospho-sugar transferases"/>
    <property type="match status" value="1"/>
</dbReference>
<keyword evidence="7" id="KW-0961">Cell wall biogenesis/degradation</keyword>
<comment type="caution">
    <text evidence="12">The sequence shown here is derived from an EMBL/GenBank/DDBJ whole genome shotgun (WGS) entry which is preliminary data.</text>
</comment>
<feature type="binding site" evidence="9">
    <location>
        <position position="120"/>
    </location>
    <ligand>
        <name>UDP-alpha-D-glucose</name>
        <dbReference type="ChEBI" id="CHEBI:58885"/>
    </ligand>
</feature>
<dbReference type="InterPro" id="IPR005150">
    <property type="entry name" value="Cellulose_synth"/>
</dbReference>
<evidence type="ECO:0000256" key="1">
    <source>
        <dbReference type="ARBA" id="ARBA00004127"/>
    </source>
</evidence>
<feature type="transmembrane region" description="Helical" evidence="11">
    <location>
        <begin position="679"/>
        <end position="700"/>
    </location>
</feature>
<keyword evidence="6 11" id="KW-0472">Membrane</keyword>
<evidence type="ECO:0000256" key="3">
    <source>
        <dbReference type="ARBA" id="ARBA00022679"/>
    </source>
</evidence>
<evidence type="ECO:0000313" key="12">
    <source>
        <dbReference type="EMBL" id="RWR81959.1"/>
    </source>
</evidence>
<dbReference type="STRING" id="337451.A0A443NTV6"/>
<dbReference type="InterPro" id="IPR029044">
    <property type="entry name" value="Nucleotide-diphossugar_trans"/>
</dbReference>
<accession>A0A443NTV6</accession>
<evidence type="ECO:0000256" key="7">
    <source>
        <dbReference type="ARBA" id="ARBA00023316"/>
    </source>
</evidence>
<keyword evidence="13" id="KW-1185">Reference proteome</keyword>
<dbReference type="Gene3D" id="3.90.550.10">
    <property type="entry name" value="Spore Coat Polysaccharide Biosynthesis Protein SpsA, Chain A"/>
    <property type="match status" value="2"/>
</dbReference>
<evidence type="ECO:0000256" key="5">
    <source>
        <dbReference type="ARBA" id="ARBA00022989"/>
    </source>
</evidence>
<evidence type="ECO:0000256" key="9">
    <source>
        <dbReference type="PIRSR" id="PIRSR605150-2"/>
    </source>
</evidence>